<dbReference type="FunFam" id="2.160.10.10:FF:000002">
    <property type="entry name" value="Serine acetyltransferase"/>
    <property type="match status" value="1"/>
</dbReference>
<dbReference type="SMART" id="SM00971">
    <property type="entry name" value="SATase_N"/>
    <property type="match status" value="1"/>
</dbReference>
<dbReference type="EMBL" id="BNJQ01000023">
    <property type="protein sequence ID" value="GHP09076.1"/>
    <property type="molecule type" value="Genomic_DNA"/>
</dbReference>
<protein>
    <recommendedName>
        <fullName evidence="3">serine O-acetyltransferase</fullName>
        <ecNumber evidence="3">2.3.1.30</ecNumber>
    </recommendedName>
</protein>
<dbReference type="SUPFAM" id="SSF51161">
    <property type="entry name" value="Trimeric LpxA-like enzymes"/>
    <property type="match status" value="1"/>
</dbReference>
<evidence type="ECO:0000256" key="3">
    <source>
        <dbReference type="ARBA" id="ARBA00013266"/>
    </source>
</evidence>
<dbReference type="InterPro" id="IPR001451">
    <property type="entry name" value="Hexapep"/>
</dbReference>
<evidence type="ECO:0000256" key="5">
    <source>
        <dbReference type="ARBA" id="ARBA00022679"/>
    </source>
</evidence>
<dbReference type="InterPro" id="IPR010493">
    <property type="entry name" value="Ser_AcTrfase_N"/>
</dbReference>
<keyword evidence="10" id="KW-1185">Reference proteome</keyword>
<dbReference type="GO" id="GO:0006535">
    <property type="term" value="P:cysteine biosynthetic process from serine"/>
    <property type="evidence" value="ECO:0007669"/>
    <property type="project" value="InterPro"/>
</dbReference>
<dbReference type="Proteomes" id="UP000660262">
    <property type="component" value="Unassembled WGS sequence"/>
</dbReference>
<dbReference type="Pfam" id="PF06426">
    <property type="entry name" value="SATase_N"/>
    <property type="match status" value="1"/>
</dbReference>
<dbReference type="UniPathway" id="UPA00136">
    <property type="reaction ID" value="UER00199"/>
</dbReference>
<evidence type="ECO:0000259" key="8">
    <source>
        <dbReference type="SMART" id="SM00971"/>
    </source>
</evidence>
<comment type="pathway">
    <text evidence="1">Amino-acid biosynthesis; L-cysteine biosynthesis; L-cysteine from L-serine: step 1/2.</text>
</comment>
<dbReference type="InterPro" id="IPR053376">
    <property type="entry name" value="Serine_acetyltransferase"/>
</dbReference>
<dbReference type="OrthoDB" id="25818at2759"/>
<sequence>MAAHVANSRQSSVVHSSTRRARALHRPRSGCGRNQTQVASRAGWQSQQSERLAGVLCRSGITVPLVPVDKDDTLWQKIREEAREASNNEPALASYLYATVLAHSTLEQSMAFLLANKMASPTLLATQVMELISDVYLNDFEVTKAFRRDLCAAFDKDPACSTYVQAMIHFKGFQAIQCHRVSHHLYMQGRRALALALQSRVSELFQVDIHPGAVLGEGILIDHATGVVIGETAVVGNGCTLLHHVTLGGSGKDTGKRHPTLGDGVLVGAGATLLGPINVGDGARIGAGSLVLTDIPAGRTAVGVPAKILGGEVSTAPAAEMMDQTGYINDYEGTYMI</sequence>
<evidence type="ECO:0000256" key="6">
    <source>
        <dbReference type="ARBA" id="ARBA00023315"/>
    </source>
</evidence>
<dbReference type="NCBIfam" id="NF041874">
    <property type="entry name" value="EPS_EpsC"/>
    <property type="match status" value="1"/>
</dbReference>
<dbReference type="PROSITE" id="PS00101">
    <property type="entry name" value="HEXAPEP_TRANSFERASES"/>
    <property type="match status" value="1"/>
</dbReference>
<evidence type="ECO:0000256" key="2">
    <source>
        <dbReference type="ARBA" id="ARBA00007274"/>
    </source>
</evidence>
<dbReference type="GO" id="GO:0009001">
    <property type="term" value="F:serine O-acetyltransferase activity"/>
    <property type="evidence" value="ECO:0007669"/>
    <property type="project" value="UniProtKB-EC"/>
</dbReference>
<evidence type="ECO:0000256" key="7">
    <source>
        <dbReference type="SAM" id="MobiDB-lite"/>
    </source>
</evidence>
<evidence type="ECO:0000313" key="10">
    <source>
        <dbReference type="Proteomes" id="UP000660262"/>
    </source>
</evidence>
<dbReference type="PANTHER" id="PTHR42811">
    <property type="entry name" value="SERINE ACETYLTRANSFERASE"/>
    <property type="match status" value="1"/>
</dbReference>
<accession>A0A830HNP1</accession>
<dbReference type="Pfam" id="PF00132">
    <property type="entry name" value="Hexapep"/>
    <property type="match status" value="1"/>
</dbReference>
<feature type="compositionally biased region" description="Polar residues" evidence="7">
    <location>
        <begin position="32"/>
        <end position="44"/>
    </location>
</feature>
<dbReference type="InterPro" id="IPR042122">
    <property type="entry name" value="Ser_AcTrfase_N_sf"/>
</dbReference>
<feature type="region of interest" description="Disordered" evidence="7">
    <location>
        <begin position="1"/>
        <end position="44"/>
    </location>
</feature>
<reference evidence="9" key="1">
    <citation type="submission" date="2020-10" db="EMBL/GenBank/DDBJ databases">
        <title>Unveiling of a novel bifunctional photoreceptor, Dualchrome1, isolated from a cosmopolitan green alga.</title>
        <authorList>
            <person name="Suzuki S."/>
            <person name="Kawachi M."/>
        </authorList>
    </citation>
    <scope>NUCLEOTIDE SEQUENCE</scope>
    <source>
        <strain evidence="9">NIES 2893</strain>
    </source>
</reference>
<proteinExistence type="inferred from homology"/>
<dbReference type="InterPro" id="IPR005881">
    <property type="entry name" value="Ser_O-AcTrfase"/>
</dbReference>
<dbReference type="Gene3D" id="1.10.3130.10">
    <property type="entry name" value="serine acetyltransferase, domain 1"/>
    <property type="match status" value="1"/>
</dbReference>
<keyword evidence="5 9" id="KW-0808">Transferase</keyword>
<feature type="compositionally biased region" description="Polar residues" evidence="7">
    <location>
        <begin position="7"/>
        <end position="16"/>
    </location>
</feature>
<feature type="compositionally biased region" description="Basic residues" evidence="7">
    <location>
        <begin position="17"/>
        <end position="28"/>
    </location>
</feature>
<evidence type="ECO:0000256" key="4">
    <source>
        <dbReference type="ARBA" id="ARBA00022605"/>
    </source>
</evidence>
<comment type="similarity">
    <text evidence="2">Belongs to the transferase hexapeptide repeat family.</text>
</comment>
<dbReference type="GO" id="GO:0005737">
    <property type="term" value="C:cytoplasm"/>
    <property type="evidence" value="ECO:0007669"/>
    <property type="project" value="InterPro"/>
</dbReference>
<feature type="domain" description="Serine acetyltransferase N-terminal" evidence="8">
    <location>
        <begin position="74"/>
        <end position="178"/>
    </location>
</feature>
<keyword evidence="4" id="KW-0028">Amino-acid biosynthesis</keyword>
<dbReference type="InterPro" id="IPR045304">
    <property type="entry name" value="LbH_SAT"/>
</dbReference>
<evidence type="ECO:0000256" key="1">
    <source>
        <dbReference type="ARBA" id="ARBA00004876"/>
    </source>
</evidence>
<dbReference type="AlphaFoldDB" id="A0A830HNP1"/>
<dbReference type="CDD" id="cd03354">
    <property type="entry name" value="LbH_SAT"/>
    <property type="match status" value="1"/>
</dbReference>
<dbReference type="Gene3D" id="2.160.10.10">
    <property type="entry name" value="Hexapeptide repeat proteins"/>
    <property type="match status" value="1"/>
</dbReference>
<evidence type="ECO:0000313" key="9">
    <source>
        <dbReference type="EMBL" id="GHP09076.1"/>
    </source>
</evidence>
<comment type="caution">
    <text evidence="9">The sequence shown here is derived from an EMBL/GenBank/DDBJ whole genome shotgun (WGS) entry which is preliminary data.</text>
</comment>
<name>A0A830HNP1_9CHLO</name>
<keyword evidence="6" id="KW-0012">Acyltransferase</keyword>
<dbReference type="NCBIfam" id="TIGR01172">
    <property type="entry name" value="cysE"/>
    <property type="match status" value="1"/>
</dbReference>
<dbReference type="InterPro" id="IPR018357">
    <property type="entry name" value="Hexapep_transf_CS"/>
</dbReference>
<dbReference type="InterPro" id="IPR011004">
    <property type="entry name" value="Trimer_LpxA-like_sf"/>
</dbReference>
<dbReference type="EC" id="2.3.1.30" evidence="3"/>
<gene>
    <name evidence="9" type="ORF">PPROV_000781300</name>
</gene>
<organism evidence="9 10">
    <name type="scientific">Pycnococcus provasolii</name>
    <dbReference type="NCBI Taxonomy" id="41880"/>
    <lineage>
        <taxon>Eukaryota</taxon>
        <taxon>Viridiplantae</taxon>
        <taxon>Chlorophyta</taxon>
        <taxon>Pseudoscourfieldiophyceae</taxon>
        <taxon>Pseudoscourfieldiales</taxon>
        <taxon>Pycnococcaceae</taxon>
        <taxon>Pycnococcus</taxon>
    </lineage>
</organism>